<dbReference type="SUPFAM" id="SSF56935">
    <property type="entry name" value="Porins"/>
    <property type="match status" value="1"/>
</dbReference>
<reference evidence="2" key="1">
    <citation type="submission" date="2019-11" db="EMBL/GenBank/DDBJ databases">
        <authorList>
            <person name="Feng L."/>
        </authorList>
    </citation>
    <scope>NUCLEOTIDE SEQUENCE</scope>
    <source>
        <strain evidence="2">PclaraLFYP37</strain>
    </source>
</reference>
<dbReference type="RefSeq" id="WP_302446412.1">
    <property type="nucleotide sequence ID" value="NZ_CACRUT010000015.1"/>
</dbReference>
<dbReference type="Gene3D" id="2.60.40.1120">
    <property type="entry name" value="Carboxypeptidase-like, regulatory domain"/>
    <property type="match status" value="1"/>
</dbReference>
<protein>
    <recommendedName>
        <fullName evidence="3">Prevent-host-death protein</fullName>
    </recommendedName>
</protein>
<sequence length="864" mass="98382">MKTKLFLTICGLFLILSCPLYSQHLDKAVYSVEGLFNTFEFLEVIKEQTGYRIAYKQSDLRDEKKVKLYYKNKPLDVVLKDALAKYGLSFVIYGNQIIIKKETPLSKGGISGTVKNKSTLVPLEYANVLLLDVDNNQVKSTFTDSCGCFWFPNLKVGRYQVKASMIGFMPTLSDYLVVSSSGESRSDLFLDEGAEEMNEVTVVVTHSRNNTQNIMSLAGGRTLSIEEANRFAGNFDDPTRLASSFAGVTTGSVNSNAMEVRGNAPQFAQWRMEGVETPNLSHYADMSGLGGGILTGLSLYTTANSDFYYGTYPAEFSNSLSGIFDMRMRVGNTTEFDHSVQLGIWGMDVSSEGPINPKSGSSYLFNYRYSYSGLADKISGSKEGLDYQDLAFKVNLPTRHVGTFTLWGIGLLDKVVQEPEEDEGRWETYTDREKQQVNMQKGVFGVGHSISLKDDAYLKTNIGFSYSGTKVNNHIFDDKLDWVPAAFATKHETNVQLNSYINKRFNSWHTNRTGVSYTGIFYDMDFNISPSSGLFKPMERCAYGSGQSNVFYVHSSSLFRINRSIKLSAGIGMQYFDLNQSWSIEPRLNVKWDFSPEHYLSFGYGLFGRRERIEYYYTNIPMHTGIDNIHLKLAKTHKMNLTYDWMINRDLNLRIEPYFQYLYDLPVENNSSFSIVNFNAFILDRRLVSEGKGKNYGIDLSLEHGLEKGWYWMINGSIFKSKYMGGDKIWRSSRMDRLFAIKVLAGKEWILGKKDNKILGVNAKLTFQGGERYTPIDYIESGSTHQIEEDETKAYSLRLPPSFISDLTINYKINKKKVVHEISLQFLNLNGFKNTYYQYNMLTNQIEKKRSATLVPNLRYKLYF</sequence>
<dbReference type="PROSITE" id="PS51257">
    <property type="entry name" value="PROKAR_LIPOPROTEIN"/>
    <property type="match status" value="1"/>
</dbReference>
<gene>
    <name evidence="2" type="ORF">PCLFYP37_02378</name>
</gene>
<dbReference type="Pfam" id="PF13620">
    <property type="entry name" value="CarboxypepD_reg"/>
    <property type="match status" value="1"/>
</dbReference>
<feature type="chain" id="PRO_5026696993" description="Prevent-host-death protein" evidence="1">
    <location>
        <begin position="23"/>
        <end position="864"/>
    </location>
</feature>
<dbReference type="SUPFAM" id="SSF49478">
    <property type="entry name" value="Cna protein B-type domain"/>
    <property type="match status" value="1"/>
</dbReference>
<name>A0A6N3DLI6_9BACT</name>
<evidence type="ECO:0000313" key="2">
    <source>
        <dbReference type="EMBL" id="VYU27681.1"/>
    </source>
</evidence>
<dbReference type="AlphaFoldDB" id="A0A6N3DLI6"/>
<dbReference type="EMBL" id="CACRUT010000015">
    <property type="protein sequence ID" value="VYU27681.1"/>
    <property type="molecule type" value="Genomic_DNA"/>
</dbReference>
<evidence type="ECO:0000256" key="1">
    <source>
        <dbReference type="SAM" id="SignalP"/>
    </source>
</evidence>
<organism evidence="2">
    <name type="scientific">Paraprevotella clara</name>
    <dbReference type="NCBI Taxonomy" id="454154"/>
    <lineage>
        <taxon>Bacteria</taxon>
        <taxon>Pseudomonadati</taxon>
        <taxon>Bacteroidota</taxon>
        <taxon>Bacteroidia</taxon>
        <taxon>Bacteroidales</taxon>
        <taxon>Prevotellaceae</taxon>
        <taxon>Paraprevotella</taxon>
    </lineage>
</organism>
<keyword evidence="1" id="KW-0732">Signal</keyword>
<evidence type="ECO:0008006" key="3">
    <source>
        <dbReference type="Google" id="ProtNLM"/>
    </source>
</evidence>
<feature type="signal peptide" evidence="1">
    <location>
        <begin position="1"/>
        <end position="22"/>
    </location>
</feature>
<accession>A0A6N3DLI6</accession>
<proteinExistence type="predicted"/>